<dbReference type="NCBIfam" id="TIGR01730">
    <property type="entry name" value="RND_mfp"/>
    <property type="match status" value="1"/>
</dbReference>
<keyword evidence="2" id="KW-0175">Coiled coil</keyword>
<dbReference type="EMBL" id="JABFDB010000001">
    <property type="protein sequence ID" value="NYZ18603.1"/>
    <property type="molecule type" value="Genomic_DNA"/>
</dbReference>
<evidence type="ECO:0000259" key="5">
    <source>
        <dbReference type="Pfam" id="PF25975"/>
    </source>
</evidence>
<organism evidence="6 7">
    <name type="scientific">Azospirillum oleiclasticum</name>
    <dbReference type="NCBI Taxonomy" id="2735135"/>
    <lineage>
        <taxon>Bacteria</taxon>
        <taxon>Pseudomonadati</taxon>
        <taxon>Pseudomonadota</taxon>
        <taxon>Alphaproteobacteria</taxon>
        <taxon>Rhodospirillales</taxon>
        <taxon>Azospirillaceae</taxon>
        <taxon>Azospirillum</taxon>
    </lineage>
</organism>
<dbReference type="InterPro" id="IPR006143">
    <property type="entry name" value="RND_pump_MFP"/>
</dbReference>
<evidence type="ECO:0000313" key="6">
    <source>
        <dbReference type="EMBL" id="NYZ18603.1"/>
    </source>
</evidence>
<dbReference type="Pfam" id="PF25954">
    <property type="entry name" value="Beta-barrel_RND_2"/>
    <property type="match status" value="1"/>
</dbReference>
<evidence type="ECO:0000313" key="7">
    <source>
        <dbReference type="Proteomes" id="UP000584642"/>
    </source>
</evidence>
<name>A0ABX2T622_9PROT</name>
<evidence type="ECO:0000256" key="2">
    <source>
        <dbReference type="SAM" id="Coils"/>
    </source>
</evidence>
<reference evidence="6 7" key="1">
    <citation type="submission" date="2020-05" db="EMBL/GenBank/DDBJ databases">
        <title>Azospirillum oleiclasticum sp. nov, a nitrogen-fixing and heavy crude oil-emulsifying bacterium isolated from the crude oil of Yumen Oilfield.</title>
        <authorList>
            <person name="Wu D."/>
            <person name="Cai M."/>
            <person name="Zhang X."/>
        </authorList>
    </citation>
    <scope>NUCLEOTIDE SEQUENCE [LARGE SCALE GENOMIC DNA]</scope>
    <source>
        <strain evidence="6 7">ROY-1-1-2</strain>
    </source>
</reference>
<feature type="coiled-coil region" evidence="2">
    <location>
        <begin position="105"/>
        <end position="177"/>
    </location>
</feature>
<evidence type="ECO:0000259" key="4">
    <source>
        <dbReference type="Pfam" id="PF25954"/>
    </source>
</evidence>
<comment type="caution">
    <text evidence="6">The sequence shown here is derived from an EMBL/GenBank/DDBJ whole genome shotgun (WGS) entry which is preliminary data.</text>
</comment>
<evidence type="ECO:0000256" key="3">
    <source>
        <dbReference type="SAM" id="SignalP"/>
    </source>
</evidence>
<feature type="domain" description="CusB-like beta-barrel" evidence="4">
    <location>
        <begin position="244"/>
        <end position="313"/>
    </location>
</feature>
<keyword evidence="3" id="KW-0732">Signal</keyword>
<gene>
    <name evidence="6" type="ORF">HND93_02680</name>
</gene>
<dbReference type="InterPro" id="IPR058649">
    <property type="entry name" value="CzcB_C"/>
</dbReference>
<dbReference type="Proteomes" id="UP000584642">
    <property type="component" value="Unassembled WGS sequence"/>
</dbReference>
<dbReference type="PANTHER" id="PTHR30469">
    <property type="entry name" value="MULTIDRUG RESISTANCE PROTEIN MDTA"/>
    <property type="match status" value="1"/>
</dbReference>
<protein>
    <submittedName>
        <fullName evidence="6">Efflux RND transporter periplasmic adaptor subunit</fullName>
    </submittedName>
</protein>
<feature type="domain" description="CzcB-like C-terminal circularly permuted SH3-like" evidence="5">
    <location>
        <begin position="320"/>
        <end position="379"/>
    </location>
</feature>
<dbReference type="Pfam" id="PF25975">
    <property type="entry name" value="CzcB_C"/>
    <property type="match status" value="1"/>
</dbReference>
<dbReference type="PANTHER" id="PTHR30469:SF15">
    <property type="entry name" value="HLYD FAMILY OF SECRETION PROTEINS"/>
    <property type="match status" value="1"/>
</dbReference>
<dbReference type="Gene3D" id="2.40.420.20">
    <property type="match status" value="1"/>
</dbReference>
<feature type="chain" id="PRO_5047347757" evidence="3">
    <location>
        <begin position="25"/>
        <end position="394"/>
    </location>
</feature>
<sequence>MLRRFLVLGARAALSLLTNSGALAEEEAKPDPQPILPSIVVVEAVERRIRDRVLATGSIEAVEEIHVSPLVDGLSIRALTAERGDRVEPGSTLAVLDDDALLLEKSQLAATLAKTEAALAQWQAQRAEAKANADEAARVAGRAERLSANKTVSTAEADRLKALAAAAQARLRSAEQALGIAAADIKLAGARLADVDLRLARTAVTAPVGGVISARNAKVGAIASGSANVLPLYTIIRNGAVEMKADVAEADLLKLAVGQPATVRLAGSRIFVTGTIRLIMPTVDAQTRLGTVRIALADATEARVGMYASAVIVAAEKRAVVLPRTSVGATDGGAVVRKIDNGVVRLVPVTAGIQDGAFVEILSGLAAGEQAVAKAGAFVRDGDRIVAVKAESGP</sequence>
<feature type="signal peptide" evidence="3">
    <location>
        <begin position="1"/>
        <end position="24"/>
    </location>
</feature>
<dbReference type="InterPro" id="IPR058792">
    <property type="entry name" value="Beta-barrel_RND_2"/>
</dbReference>
<dbReference type="SUPFAM" id="SSF111369">
    <property type="entry name" value="HlyD-like secretion proteins"/>
    <property type="match status" value="2"/>
</dbReference>
<proteinExistence type="inferred from homology"/>
<accession>A0ABX2T622</accession>
<dbReference type="Gene3D" id="2.40.50.100">
    <property type="match status" value="1"/>
</dbReference>
<evidence type="ECO:0000256" key="1">
    <source>
        <dbReference type="ARBA" id="ARBA00009477"/>
    </source>
</evidence>
<dbReference type="Gene3D" id="1.10.287.470">
    <property type="entry name" value="Helix hairpin bin"/>
    <property type="match status" value="1"/>
</dbReference>
<keyword evidence="7" id="KW-1185">Reference proteome</keyword>
<comment type="similarity">
    <text evidence="1">Belongs to the membrane fusion protein (MFP) (TC 8.A.1) family.</text>
</comment>
<dbReference type="Gene3D" id="2.40.30.170">
    <property type="match status" value="1"/>
</dbReference>